<evidence type="ECO:0000256" key="4">
    <source>
        <dbReference type="ARBA" id="ARBA00047984"/>
    </source>
</evidence>
<evidence type="ECO:0000256" key="3">
    <source>
        <dbReference type="ARBA" id="ARBA00022840"/>
    </source>
</evidence>
<evidence type="ECO:0000256" key="1">
    <source>
        <dbReference type="ARBA" id="ARBA00012552"/>
    </source>
</evidence>
<dbReference type="SUPFAM" id="SSF52540">
    <property type="entry name" value="P-loop containing nucleoside triphosphate hydrolases"/>
    <property type="match status" value="1"/>
</dbReference>
<keyword evidence="7" id="KW-1185">Reference proteome</keyword>
<dbReference type="InterPro" id="IPR048333">
    <property type="entry name" value="HA2_WH"/>
</dbReference>
<dbReference type="EMBL" id="JAMSHJ010000006">
    <property type="protein sequence ID" value="KAI5399630.1"/>
    <property type="molecule type" value="Genomic_DNA"/>
</dbReference>
<dbReference type="PANTHER" id="PTHR18934:SF213">
    <property type="entry name" value="3'-5' RNA HELICASE YTHDC2"/>
    <property type="match status" value="1"/>
</dbReference>
<protein>
    <recommendedName>
        <fullName evidence="1">RNA helicase</fullName>
        <ecNumber evidence="1">3.6.4.13</ecNumber>
    </recommendedName>
</protein>
<comment type="catalytic activity">
    <reaction evidence="4">
        <text>ATP + H2O = ADP + phosphate + H(+)</text>
        <dbReference type="Rhea" id="RHEA:13065"/>
        <dbReference type="ChEBI" id="CHEBI:15377"/>
        <dbReference type="ChEBI" id="CHEBI:15378"/>
        <dbReference type="ChEBI" id="CHEBI:30616"/>
        <dbReference type="ChEBI" id="CHEBI:43474"/>
        <dbReference type="ChEBI" id="CHEBI:456216"/>
        <dbReference type="EC" id="3.6.4.13"/>
    </reaction>
</comment>
<dbReference type="Gene3D" id="1.20.120.1080">
    <property type="match status" value="1"/>
</dbReference>
<evidence type="ECO:0000313" key="7">
    <source>
        <dbReference type="Proteomes" id="UP001058974"/>
    </source>
</evidence>
<dbReference type="GO" id="GO:0005524">
    <property type="term" value="F:ATP binding"/>
    <property type="evidence" value="ECO:0007669"/>
    <property type="project" value="UniProtKB-KW"/>
</dbReference>
<accession>A0A9D4WCT9</accession>
<dbReference type="InterPro" id="IPR007502">
    <property type="entry name" value="Helicase-assoc_dom"/>
</dbReference>
<dbReference type="Pfam" id="PF21010">
    <property type="entry name" value="HA2_C"/>
    <property type="match status" value="1"/>
</dbReference>
<dbReference type="Gramene" id="Psat06G0481500-T1">
    <property type="protein sequence ID" value="KAI5399630.1"/>
    <property type="gene ID" value="KIW84_064815"/>
</dbReference>
<dbReference type="Pfam" id="PF04408">
    <property type="entry name" value="WHD_HA2"/>
    <property type="match status" value="1"/>
</dbReference>
<dbReference type="PANTHER" id="PTHR18934">
    <property type="entry name" value="ATP-DEPENDENT RNA HELICASE"/>
    <property type="match status" value="1"/>
</dbReference>
<keyword evidence="6" id="KW-0347">Helicase</keyword>
<keyword evidence="2" id="KW-0547">Nucleotide-binding</keyword>
<name>A0A9D4WCT9_PEA</name>
<keyword evidence="6" id="KW-0378">Hydrolase</keyword>
<evidence type="ECO:0000256" key="2">
    <source>
        <dbReference type="ARBA" id="ARBA00022741"/>
    </source>
</evidence>
<dbReference type="SMART" id="SM00847">
    <property type="entry name" value="HA2"/>
    <property type="match status" value="1"/>
</dbReference>
<evidence type="ECO:0000259" key="5">
    <source>
        <dbReference type="SMART" id="SM00847"/>
    </source>
</evidence>
<dbReference type="GO" id="GO:0003723">
    <property type="term" value="F:RNA binding"/>
    <property type="evidence" value="ECO:0007669"/>
    <property type="project" value="TreeGrafter"/>
</dbReference>
<dbReference type="Proteomes" id="UP001058974">
    <property type="component" value="Chromosome 6"/>
</dbReference>
<organism evidence="6 7">
    <name type="scientific">Pisum sativum</name>
    <name type="common">Garden pea</name>
    <name type="synonym">Lathyrus oleraceus</name>
    <dbReference type="NCBI Taxonomy" id="3888"/>
    <lineage>
        <taxon>Eukaryota</taxon>
        <taxon>Viridiplantae</taxon>
        <taxon>Streptophyta</taxon>
        <taxon>Embryophyta</taxon>
        <taxon>Tracheophyta</taxon>
        <taxon>Spermatophyta</taxon>
        <taxon>Magnoliopsida</taxon>
        <taxon>eudicotyledons</taxon>
        <taxon>Gunneridae</taxon>
        <taxon>Pentapetalae</taxon>
        <taxon>rosids</taxon>
        <taxon>fabids</taxon>
        <taxon>Fabales</taxon>
        <taxon>Fabaceae</taxon>
        <taxon>Papilionoideae</taxon>
        <taxon>50 kb inversion clade</taxon>
        <taxon>NPAAA clade</taxon>
        <taxon>Hologalegina</taxon>
        <taxon>IRL clade</taxon>
        <taxon>Fabeae</taxon>
        <taxon>Lathyrus</taxon>
    </lineage>
</organism>
<dbReference type="EC" id="3.6.4.13" evidence="1"/>
<evidence type="ECO:0000313" key="6">
    <source>
        <dbReference type="EMBL" id="KAI5399630.1"/>
    </source>
</evidence>
<dbReference type="InterPro" id="IPR027417">
    <property type="entry name" value="P-loop_NTPase"/>
</dbReference>
<dbReference type="AlphaFoldDB" id="A0A9D4WCT9"/>
<comment type="caution">
    <text evidence="6">The sequence shown here is derived from an EMBL/GenBank/DDBJ whole genome shotgun (WGS) entry which is preliminary data.</text>
</comment>
<reference evidence="6 7" key="1">
    <citation type="journal article" date="2022" name="Nat. Genet.">
        <title>Improved pea reference genome and pan-genome highlight genomic features and evolutionary characteristics.</title>
        <authorList>
            <person name="Yang T."/>
            <person name="Liu R."/>
            <person name="Luo Y."/>
            <person name="Hu S."/>
            <person name="Wang D."/>
            <person name="Wang C."/>
            <person name="Pandey M.K."/>
            <person name="Ge S."/>
            <person name="Xu Q."/>
            <person name="Li N."/>
            <person name="Li G."/>
            <person name="Huang Y."/>
            <person name="Saxena R.K."/>
            <person name="Ji Y."/>
            <person name="Li M."/>
            <person name="Yan X."/>
            <person name="He Y."/>
            <person name="Liu Y."/>
            <person name="Wang X."/>
            <person name="Xiang C."/>
            <person name="Varshney R.K."/>
            <person name="Ding H."/>
            <person name="Gao S."/>
            <person name="Zong X."/>
        </authorList>
    </citation>
    <scope>NUCLEOTIDE SEQUENCE [LARGE SCALE GENOMIC DNA]</scope>
    <source>
        <strain evidence="6 7">cv. Zhongwan 6</strain>
    </source>
</reference>
<feature type="domain" description="Helicase-associated" evidence="5">
    <location>
        <begin position="57"/>
        <end position="150"/>
    </location>
</feature>
<keyword evidence="3" id="KW-0067">ATP-binding</keyword>
<gene>
    <name evidence="6" type="ORF">KIW84_064815</name>
</gene>
<dbReference type="GO" id="GO:0003724">
    <property type="term" value="F:RNA helicase activity"/>
    <property type="evidence" value="ECO:0007669"/>
    <property type="project" value="UniProtKB-EC"/>
</dbReference>
<sequence>MYSKLRAAALPDFQIPELKRMPIEELCMQVNMLDSSSKIEVFLAKTLDPPVSESIHNAIKVLRDIGALSTDETLTDLGEKLGSLLVHPVISRMLFFAILMNCLDPTLTLAYASDYKDPFTLPMLPEDKKRAAEAKAKLASLYERYGFGRYRQFSIFTITRTGTGEISYSLLTRQEGHKRISGHVHGTHMATNLQQVHVTKQ</sequence>
<proteinExistence type="predicted"/>